<dbReference type="EMBL" id="QTSX02001494">
    <property type="protein sequence ID" value="KAJ9081180.1"/>
    <property type="molecule type" value="Genomic_DNA"/>
</dbReference>
<proteinExistence type="predicted"/>
<protein>
    <submittedName>
        <fullName evidence="1">Uncharacterized protein</fullName>
    </submittedName>
</protein>
<evidence type="ECO:0000313" key="2">
    <source>
        <dbReference type="Proteomes" id="UP001165960"/>
    </source>
</evidence>
<gene>
    <name evidence="1" type="ORF">DSO57_1017543</name>
</gene>
<organism evidence="1 2">
    <name type="scientific">Entomophthora muscae</name>
    <dbReference type="NCBI Taxonomy" id="34485"/>
    <lineage>
        <taxon>Eukaryota</taxon>
        <taxon>Fungi</taxon>
        <taxon>Fungi incertae sedis</taxon>
        <taxon>Zoopagomycota</taxon>
        <taxon>Entomophthoromycotina</taxon>
        <taxon>Entomophthoromycetes</taxon>
        <taxon>Entomophthorales</taxon>
        <taxon>Entomophthoraceae</taxon>
        <taxon>Entomophthora</taxon>
    </lineage>
</organism>
<evidence type="ECO:0000313" key="1">
    <source>
        <dbReference type="EMBL" id="KAJ9081180.1"/>
    </source>
</evidence>
<name>A0ACC2U349_9FUNG</name>
<dbReference type="Proteomes" id="UP001165960">
    <property type="component" value="Unassembled WGS sequence"/>
</dbReference>
<comment type="caution">
    <text evidence="1">The sequence shown here is derived from an EMBL/GenBank/DDBJ whole genome shotgun (WGS) entry which is preliminary data.</text>
</comment>
<reference evidence="1" key="1">
    <citation type="submission" date="2022-04" db="EMBL/GenBank/DDBJ databases">
        <title>Genome of the entomopathogenic fungus Entomophthora muscae.</title>
        <authorList>
            <person name="Elya C."/>
            <person name="Lovett B.R."/>
            <person name="Lee E."/>
            <person name="Macias A.M."/>
            <person name="Hajek A.E."/>
            <person name="De Bivort B.L."/>
            <person name="Kasson M.T."/>
            <person name="De Fine Licht H.H."/>
            <person name="Stajich J.E."/>
        </authorList>
    </citation>
    <scope>NUCLEOTIDE SEQUENCE</scope>
    <source>
        <strain evidence="1">Berkeley</strain>
    </source>
</reference>
<keyword evidence="2" id="KW-1185">Reference proteome</keyword>
<accession>A0ACC2U349</accession>
<sequence>MSSILSRACSKGTQLILFPIRCVYSTWVFPVKVVYDLYTSLSSPTPPQLPTFPEPNLRSNVVSPMKCKPLATSPAHPIRRGSEPTLCSNTIPPMECNPPYPPPPPRSNSIPTMECKPLATSNVHPIFHGTKPTLQSNAVPHTECKPLTTSHVHPIFHGSEPTFHSNTVPNKRCKPLTTFPVHPIRRKVCRRSIGTKARIEQALAHEDTPTFVSQLNLAL</sequence>